<accession>A0A9D4BFL9</accession>
<evidence type="ECO:0000313" key="2">
    <source>
        <dbReference type="EMBL" id="KAH3701280.1"/>
    </source>
</evidence>
<evidence type="ECO:0000256" key="1">
    <source>
        <dbReference type="SAM" id="MobiDB-lite"/>
    </source>
</evidence>
<dbReference type="AlphaFoldDB" id="A0A9D4BFL9"/>
<organism evidence="2 3">
    <name type="scientific">Dreissena polymorpha</name>
    <name type="common">Zebra mussel</name>
    <name type="synonym">Mytilus polymorpha</name>
    <dbReference type="NCBI Taxonomy" id="45954"/>
    <lineage>
        <taxon>Eukaryota</taxon>
        <taxon>Metazoa</taxon>
        <taxon>Spiralia</taxon>
        <taxon>Lophotrochozoa</taxon>
        <taxon>Mollusca</taxon>
        <taxon>Bivalvia</taxon>
        <taxon>Autobranchia</taxon>
        <taxon>Heteroconchia</taxon>
        <taxon>Euheterodonta</taxon>
        <taxon>Imparidentia</taxon>
        <taxon>Neoheterodontei</taxon>
        <taxon>Myida</taxon>
        <taxon>Dreissenoidea</taxon>
        <taxon>Dreissenidae</taxon>
        <taxon>Dreissena</taxon>
    </lineage>
</organism>
<name>A0A9D4BFL9_DREPO</name>
<protein>
    <submittedName>
        <fullName evidence="2">Uncharacterized protein</fullName>
    </submittedName>
</protein>
<comment type="caution">
    <text evidence="2">The sequence shown here is derived from an EMBL/GenBank/DDBJ whole genome shotgun (WGS) entry which is preliminary data.</text>
</comment>
<sequence length="98" mass="11076">MVGNTVSRHGYSNSASGPRLTTSCLKYFKCNCGVWLFDDIENSTHQHQTLTSDGRSTEEATQQERQERQMNENMLGFQCRDTDMIYGSVETLCTATLL</sequence>
<reference evidence="2" key="1">
    <citation type="journal article" date="2019" name="bioRxiv">
        <title>The Genome of the Zebra Mussel, Dreissena polymorpha: A Resource for Invasive Species Research.</title>
        <authorList>
            <person name="McCartney M.A."/>
            <person name="Auch B."/>
            <person name="Kono T."/>
            <person name="Mallez S."/>
            <person name="Zhang Y."/>
            <person name="Obille A."/>
            <person name="Becker A."/>
            <person name="Abrahante J.E."/>
            <person name="Garbe J."/>
            <person name="Badalamenti J.P."/>
            <person name="Herman A."/>
            <person name="Mangelson H."/>
            <person name="Liachko I."/>
            <person name="Sullivan S."/>
            <person name="Sone E.D."/>
            <person name="Koren S."/>
            <person name="Silverstein K.A.T."/>
            <person name="Beckman K.B."/>
            <person name="Gohl D.M."/>
        </authorList>
    </citation>
    <scope>NUCLEOTIDE SEQUENCE</scope>
    <source>
        <strain evidence="2">Duluth1</strain>
        <tissue evidence="2">Whole animal</tissue>
    </source>
</reference>
<feature type="compositionally biased region" description="Basic and acidic residues" evidence="1">
    <location>
        <begin position="55"/>
        <end position="68"/>
    </location>
</feature>
<gene>
    <name evidence="2" type="ORF">DPMN_076263</name>
</gene>
<reference evidence="2" key="2">
    <citation type="submission" date="2020-11" db="EMBL/GenBank/DDBJ databases">
        <authorList>
            <person name="McCartney M.A."/>
            <person name="Auch B."/>
            <person name="Kono T."/>
            <person name="Mallez S."/>
            <person name="Becker A."/>
            <person name="Gohl D.M."/>
            <person name="Silverstein K.A.T."/>
            <person name="Koren S."/>
            <person name="Bechman K.B."/>
            <person name="Herman A."/>
            <person name="Abrahante J.E."/>
            <person name="Garbe J."/>
        </authorList>
    </citation>
    <scope>NUCLEOTIDE SEQUENCE</scope>
    <source>
        <strain evidence="2">Duluth1</strain>
        <tissue evidence="2">Whole animal</tissue>
    </source>
</reference>
<proteinExistence type="predicted"/>
<dbReference type="Proteomes" id="UP000828390">
    <property type="component" value="Unassembled WGS sequence"/>
</dbReference>
<feature type="region of interest" description="Disordered" evidence="1">
    <location>
        <begin position="46"/>
        <end position="68"/>
    </location>
</feature>
<keyword evidence="3" id="KW-1185">Reference proteome</keyword>
<evidence type="ECO:0000313" key="3">
    <source>
        <dbReference type="Proteomes" id="UP000828390"/>
    </source>
</evidence>
<feature type="region of interest" description="Disordered" evidence="1">
    <location>
        <begin position="1"/>
        <end position="20"/>
    </location>
</feature>
<dbReference type="EMBL" id="JAIWYP010000015">
    <property type="protein sequence ID" value="KAH3701280.1"/>
    <property type="molecule type" value="Genomic_DNA"/>
</dbReference>